<proteinExistence type="predicted"/>
<keyword evidence="2" id="KW-1185">Reference proteome</keyword>
<name>A0A392QK88_9FABA</name>
<dbReference type="EMBL" id="LXQA010140981">
    <property type="protein sequence ID" value="MCI24359.1"/>
    <property type="molecule type" value="Genomic_DNA"/>
</dbReference>
<dbReference type="AlphaFoldDB" id="A0A392QK88"/>
<comment type="caution">
    <text evidence="1">The sequence shown here is derived from an EMBL/GenBank/DDBJ whole genome shotgun (WGS) entry which is preliminary data.</text>
</comment>
<sequence length="39" mass="3900">EHAAKISTPGAPMSGFIISGTIGFGPREEKDATLGAVVS</sequence>
<evidence type="ECO:0000313" key="2">
    <source>
        <dbReference type="Proteomes" id="UP000265520"/>
    </source>
</evidence>
<evidence type="ECO:0000313" key="1">
    <source>
        <dbReference type="EMBL" id="MCI24359.1"/>
    </source>
</evidence>
<feature type="non-terminal residue" evidence="1">
    <location>
        <position position="1"/>
    </location>
</feature>
<organism evidence="1 2">
    <name type="scientific">Trifolium medium</name>
    <dbReference type="NCBI Taxonomy" id="97028"/>
    <lineage>
        <taxon>Eukaryota</taxon>
        <taxon>Viridiplantae</taxon>
        <taxon>Streptophyta</taxon>
        <taxon>Embryophyta</taxon>
        <taxon>Tracheophyta</taxon>
        <taxon>Spermatophyta</taxon>
        <taxon>Magnoliopsida</taxon>
        <taxon>eudicotyledons</taxon>
        <taxon>Gunneridae</taxon>
        <taxon>Pentapetalae</taxon>
        <taxon>rosids</taxon>
        <taxon>fabids</taxon>
        <taxon>Fabales</taxon>
        <taxon>Fabaceae</taxon>
        <taxon>Papilionoideae</taxon>
        <taxon>50 kb inversion clade</taxon>
        <taxon>NPAAA clade</taxon>
        <taxon>Hologalegina</taxon>
        <taxon>IRL clade</taxon>
        <taxon>Trifolieae</taxon>
        <taxon>Trifolium</taxon>
    </lineage>
</organism>
<protein>
    <submittedName>
        <fullName evidence="1">Uncharacterized protein</fullName>
    </submittedName>
</protein>
<accession>A0A392QK88</accession>
<dbReference type="Proteomes" id="UP000265520">
    <property type="component" value="Unassembled WGS sequence"/>
</dbReference>
<reference evidence="1 2" key="1">
    <citation type="journal article" date="2018" name="Front. Plant Sci.">
        <title>Red Clover (Trifolium pratense) and Zigzag Clover (T. medium) - A Picture of Genomic Similarities and Differences.</title>
        <authorList>
            <person name="Dluhosova J."/>
            <person name="Istvanek J."/>
            <person name="Nedelnik J."/>
            <person name="Repkova J."/>
        </authorList>
    </citation>
    <scope>NUCLEOTIDE SEQUENCE [LARGE SCALE GENOMIC DNA]</scope>
    <source>
        <strain evidence="2">cv. 10/8</strain>
        <tissue evidence="1">Leaf</tissue>
    </source>
</reference>